<keyword evidence="2" id="KW-0732">Signal</keyword>
<dbReference type="RefSeq" id="WP_284194541.1">
    <property type="nucleotide sequence ID" value="NZ_BSOG01000001.1"/>
</dbReference>
<evidence type="ECO:0008006" key="5">
    <source>
        <dbReference type="Google" id="ProtNLM"/>
    </source>
</evidence>
<protein>
    <recommendedName>
        <fullName evidence="5">DUF3617 family protein</fullName>
    </recommendedName>
</protein>
<feature type="signal peptide" evidence="2">
    <location>
        <begin position="1"/>
        <end position="19"/>
    </location>
</feature>
<dbReference type="EMBL" id="BSOG01000001">
    <property type="protein sequence ID" value="GLR11380.1"/>
    <property type="molecule type" value="Genomic_DNA"/>
</dbReference>
<evidence type="ECO:0000256" key="2">
    <source>
        <dbReference type="SAM" id="SignalP"/>
    </source>
</evidence>
<reference evidence="4" key="1">
    <citation type="journal article" date="2019" name="Int. J. Syst. Evol. Microbiol.">
        <title>The Global Catalogue of Microorganisms (GCM) 10K type strain sequencing project: providing services to taxonomists for standard genome sequencing and annotation.</title>
        <authorList>
            <consortium name="The Broad Institute Genomics Platform"/>
            <consortium name="The Broad Institute Genome Sequencing Center for Infectious Disease"/>
            <person name="Wu L."/>
            <person name="Ma J."/>
        </authorList>
    </citation>
    <scope>NUCLEOTIDE SEQUENCE [LARGE SCALE GENOMIC DNA]</scope>
    <source>
        <strain evidence="4">NBRC 110044</strain>
    </source>
</reference>
<dbReference type="Proteomes" id="UP001156706">
    <property type="component" value="Unassembled WGS sequence"/>
</dbReference>
<dbReference type="Pfam" id="PF12276">
    <property type="entry name" value="DUF3617"/>
    <property type="match status" value="1"/>
</dbReference>
<comment type="caution">
    <text evidence="3">The sequence shown here is derived from an EMBL/GenBank/DDBJ whole genome shotgun (WGS) entry which is preliminary data.</text>
</comment>
<dbReference type="InterPro" id="IPR022061">
    <property type="entry name" value="DUF3617"/>
</dbReference>
<sequence length="143" mass="15633">MSRLARNTCLILFTAAVWANPTIRPGMWSITSKMNMEGMKVNIPPTTVKQCMKPEDAQNMSRPSMPKSPDGKPPACTMLSNSMTGNTMVYRMKCTGAQPSEISGSMTFGTDSYSGKTTVDSMGPQGRMRMNTEFSAKRLGDCK</sequence>
<gene>
    <name evidence="3" type="ORF">GCM10007907_01700</name>
</gene>
<evidence type="ECO:0000313" key="4">
    <source>
        <dbReference type="Proteomes" id="UP001156706"/>
    </source>
</evidence>
<evidence type="ECO:0000313" key="3">
    <source>
        <dbReference type="EMBL" id="GLR11380.1"/>
    </source>
</evidence>
<proteinExistence type="predicted"/>
<organism evidence="3 4">
    <name type="scientific">Chitinimonas prasina</name>
    <dbReference type="NCBI Taxonomy" id="1434937"/>
    <lineage>
        <taxon>Bacteria</taxon>
        <taxon>Pseudomonadati</taxon>
        <taxon>Pseudomonadota</taxon>
        <taxon>Betaproteobacteria</taxon>
        <taxon>Neisseriales</taxon>
        <taxon>Chitinibacteraceae</taxon>
        <taxon>Chitinimonas</taxon>
    </lineage>
</organism>
<accession>A0ABQ5YDG2</accession>
<keyword evidence="4" id="KW-1185">Reference proteome</keyword>
<feature type="chain" id="PRO_5046339071" description="DUF3617 family protein" evidence="2">
    <location>
        <begin position="20"/>
        <end position="143"/>
    </location>
</feature>
<feature type="region of interest" description="Disordered" evidence="1">
    <location>
        <begin position="54"/>
        <end position="78"/>
    </location>
</feature>
<name>A0ABQ5YDG2_9NEIS</name>
<evidence type="ECO:0000256" key="1">
    <source>
        <dbReference type="SAM" id="MobiDB-lite"/>
    </source>
</evidence>